<evidence type="ECO:0000313" key="2">
    <source>
        <dbReference type="EMBL" id="SPR99710.1"/>
    </source>
</evidence>
<dbReference type="AlphaFoldDB" id="A0A375J6C1"/>
<organism evidence="2 3">
    <name type="scientific">Cupriavidus taiwanensis</name>
    <dbReference type="NCBI Taxonomy" id="164546"/>
    <lineage>
        <taxon>Bacteria</taxon>
        <taxon>Pseudomonadati</taxon>
        <taxon>Pseudomonadota</taxon>
        <taxon>Betaproteobacteria</taxon>
        <taxon>Burkholderiales</taxon>
        <taxon>Burkholderiaceae</taxon>
        <taxon>Cupriavidus</taxon>
    </lineage>
</organism>
<name>A0A375J6C1_9BURK</name>
<dbReference type="EMBL" id="OVTA01000033">
    <property type="protein sequence ID" value="SPR99710.1"/>
    <property type="molecule type" value="Genomic_DNA"/>
</dbReference>
<dbReference type="Proteomes" id="UP000256805">
    <property type="component" value="Unassembled WGS sequence"/>
</dbReference>
<feature type="region of interest" description="Disordered" evidence="1">
    <location>
        <begin position="1"/>
        <end position="23"/>
    </location>
</feature>
<gene>
    <name evidence="2" type="ORF">CBM2634_B100103</name>
</gene>
<proteinExistence type="predicted"/>
<reference evidence="2 3" key="1">
    <citation type="submission" date="2018-01" db="EMBL/GenBank/DDBJ databases">
        <authorList>
            <person name="Gaut B.S."/>
            <person name="Morton B.R."/>
            <person name="Clegg M.T."/>
            <person name="Duvall M.R."/>
        </authorList>
    </citation>
    <scope>NUCLEOTIDE SEQUENCE [LARGE SCALE GENOMIC DNA]</scope>
    <source>
        <strain evidence="2">Cupriavidus taiwanensis cmp 52</strain>
    </source>
</reference>
<protein>
    <submittedName>
        <fullName evidence="2">Uncharacterized protein</fullName>
    </submittedName>
</protein>
<accession>A0A375J6C1</accession>
<evidence type="ECO:0000313" key="3">
    <source>
        <dbReference type="Proteomes" id="UP000256805"/>
    </source>
</evidence>
<sequence>MTRQGVTQGGGGSGTAQRHDGAPALSRRRAFGYRGFHVLSFNRMIFCEKSFY</sequence>
<evidence type="ECO:0000256" key="1">
    <source>
        <dbReference type="SAM" id="MobiDB-lite"/>
    </source>
</evidence>